<name>A0ABM7NR84_9VIRU</name>
<organism evidence="1 2">
    <name type="scientific">Cotonvirus japonicus</name>
    <dbReference type="NCBI Taxonomy" id="2811091"/>
    <lineage>
        <taxon>Viruses</taxon>
        <taxon>Varidnaviria</taxon>
        <taxon>Bamfordvirae</taxon>
        <taxon>Nucleocytoviricota</taxon>
        <taxon>Megaviricetes</taxon>
        <taxon>Imitervirales</taxon>
        <taxon>Mimiviridae</taxon>
        <taxon>Megamimivirinae</taxon>
        <taxon>Cotonvirus</taxon>
        <taxon>Cotonvirus japonicum</taxon>
    </lineage>
</organism>
<proteinExistence type="predicted"/>
<dbReference type="RefSeq" id="YP_010841214.1">
    <property type="nucleotide sequence ID" value="NC_079139.1"/>
</dbReference>
<keyword evidence="2" id="KW-1185">Reference proteome</keyword>
<dbReference type="GeneID" id="80557811"/>
<accession>A0ABM7NR84</accession>
<protein>
    <recommendedName>
        <fullName evidence="3">Endonuclease/exonuclease/phosphatase domain-containing protein</fullName>
    </recommendedName>
</protein>
<sequence>MNHNLQTEQDDYPIKFMTWNIPTIFCNDRVDRILKLVSLLSPDIACLQKITDRELRDKFINNLNKIGYEVVNTPYNTNNLIAYHHKKVFLYKTKNIQLIPKEKYVPSDVFNSNKFGPNLFLIDFYRCTQDKNILGNKFIVGNVCGEFNKQSGLDYSPKLTEWCDNNKDKKYIINDILNTDYHIIYNSDFVHQSDINYDAETMLEFESLLFATRELPKMVNITFNKFIV</sequence>
<evidence type="ECO:0000313" key="2">
    <source>
        <dbReference type="Proteomes" id="UP001321479"/>
    </source>
</evidence>
<dbReference type="EMBL" id="AP024483">
    <property type="protein sequence ID" value="BCS82606.1"/>
    <property type="molecule type" value="Genomic_DNA"/>
</dbReference>
<dbReference type="SUPFAM" id="SSF56219">
    <property type="entry name" value="DNase I-like"/>
    <property type="match status" value="1"/>
</dbReference>
<evidence type="ECO:0008006" key="3">
    <source>
        <dbReference type="Google" id="ProtNLM"/>
    </source>
</evidence>
<dbReference type="Proteomes" id="UP001321479">
    <property type="component" value="Segment"/>
</dbReference>
<evidence type="ECO:0000313" key="1">
    <source>
        <dbReference type="EMBL" id="BCS82606.1"/>
    </source>
</evidence>
<dbReference type="Gene3D" id="3.60.10.10">
    <property type="entry name" value="Endonuclease/exonuclease/phosphatase"/>
    <property type="match status" value="1"/>
</dbReference>
<dbReference type="InterPro" id="IPR036691">
    <property type="entry name" value="Endo/exonu/phosph_ase_sf"/>
</dbReference>
<reference evidence="1 2" key="1">
    <citation type="submission" date="2021-02" db="EMBL/GenBank/DDBJ databases">
        <title>Cotonvirus japonicus, which uses Golgi apparatus of host cells for its virion factory, phylogenetically links tailed tupanvirus and icosahedral mimivirus.</title>
        <authorList>
            <person name="Takahashi H."/>
            <person name="Fukaya S."/>
            <person name="Song C."/>
            <person name="Murata K."/>
            <person name="Takemura M."/>
        </authorList>
    </citation>
    <scope>NUCLEOTIDE SEQUENCE [LARGE SCALE GENOMIC DNA]</scope>
</reference>